<dbReference type="Proteomes" id="UP001187415">
    <property type="component" value="Unassembled WGS sequence"/>
</dbReference>
<feature type="region of interest" description="Disordered" evidence="1">
    <location>
        <begin position="252"/>
        <end position="357"/>
    </location>
</feature>
<gene>
    <name evidence="2" type="ORF">Q5P01_026115</name>
</gene>
<evidence type="ECO:0000313" key="3">
    <source>
        <dbReference type="Proteomes" id="UP001187415"/>
    </source>
</evidence>
<feature type="compositionally biased region" description="Basic and acidic residues" evidence="1">
    <location>
        <begin position="252"/>
        <end position="264"/>
    </location>
</feature>
<comment type="caution">
    <text evidence="2">The sequence shown here is derived from an EMBL/GenBank/DDBJ whole genome shotgun (WGS) entry which is preliminary data.</text>
</comment>
<feature type="compositionally biased region" description="Acidic residues" evidence="1">
    <location>
        <begin position="293"/>
        <end position="304"/>
    </location>
</feature>
<keyword evidence="3" id="KW-1185">Reference proteome</keyword>
<dbReference type="EMBL" id="JAUPFM010000022">
    <property type="protein sequence ID" value="KAK2815648.1"/>
    <property type="molecule type" value="Genomic_DNA"/>
</dbReference>
<reference evidence="2" key="1">
    <citation type="submission" date="2023-07" db="EMBL/GenBank/DDBJ databases">
        <title>Chromosome-level Genome Assembly of Striped Snakehead (Channa striata).</title>
        <authorList>
            <person name="Liu H."/>
        </authorList>
    </citation>
    <scope>NUCLEOTIDE SEQUENCE</scope>
    <source>
        <strain evidence="2">Gz</strain>
        <tissue evidence="2">Muscle</tissue>
    </source>
</reference>
<accession>A0AA88IJK7</accession>
<feature type="compositionally biased region" description="Acidic residues" evidence="1">
    <location>
        <begin position="318"/>
        <end position="328"/>
    </location>
</feature>
<dbReference type="PANTHER" id="PTHR22910">
    <property type="entry name" value="PROTEIN MGARP"/>
    <property type="match status" value="1"/>
</dbReference>
<feature type="compositionally biased region" description="Acidic residues" evidence="1">
    <location>
        <begin position="272"/>
        <end position="284"/>
    </location>
</feature>
<dbReference type="InterPro" id="IPR026093">
    <property type="entry name" value="MGARP"/>
</dbReference>
<organism evidence="2 3">
    <name type="scientific">Channa striata</name>
    <name type="common">Snakehead murrel</name>
    <name type="synonym">Ophicephalus striatus</name>
    <dbReference type="NCBI Taxonomy" id="64152"/>
    <lineage>
        <taxon>Eukaryota</taxon>
        <taxon>Metazoa</taxon>
        <taxon>Chordata</taxon>
        <taxon>Craniata</taxon>
        <taxon>Vertebrata</taxon>
        <taxon>Euteleostomi</taxon>
        <taxon>Actinopterygii</taxon>
        <taxon>Neopterygii</taxon>
        <taxon>Teleostei</taxon>
        <taxon>Neoteleostei</taxon>
        <taxon>Acanthomorphata</taxon>
        <taxon>Anabantaria</taxon>
        <taxon>Anabantiformes</taxon>
        <taxon>Channoidei</taxon>
        <taxon>Channidae</taxon>
        <taxon>Channa</taxon>
    </lineage>
</organism>
<dbReference type="AlphaFoldDB" id="A0AA88IJK7"/>
<feature type="compositionally biased region" description="Low complexity" evidence="1">
    <location>
        <begin position="306"/>
        <end position="317"/>
    </location>
</feature>
<dbReference type="GO" id="GO:0008089">
    <property type="term" value="P:anterograde axonal transport"/>
    <property type="evidence" value="ECO:0007669"/>
    <property type="project" value="InterPro"/>
</dbReference>
<proteinExistence type="predicted"/>
<dbReference type="GO" id="GO:0005739">
    <property type="term" value="C:mitochondrion"/>
    <property type="evidence" value="ECO:0007669"/>
    <property type="project" value="InterPro"/>
</dbReference>
<protein>
    <submittedName>
        <fullName evidence="2">Uncharacterized protein</fullName>
    </submittedName>
</protein>
<name>A0AA88IJK7_CHASR</name>
<sequence length="490" mass="50725">MFCRRAWQRIGPLARSSFTPPCRNAAPVRHMSFGVPGGSTNMTYVILCGGGLTAAVVYAYKTVRGDSERYEDRLANMGSTAKAAAPAAETSPVNEAEPATEVVAESVPAPAEPEAEIAAEVIIEVVAKDTVAVTSEVDVTEAADEPVVKEEAAPSVVLEAAAEDAPVAEEVEASVETQAEALQRRVSPMPDLLTAVKILTGSTVEIAAASVGEKRFVNAAQQIEGDGRGLDSTVEVPQPEILEVTAELTAKEAADGVNEEELRSSEAGAVEEVADADDAEEVIAEETSTAAAAEEEEEAAEPPPEEATGTTQTVGEVGEVEAEDEALDSEAATKEAPSSTKASPEDEATASDEAPPAHDIFMTPAAQTSADEVAAEESAEEMVEAASTRREAAAVVNTTQLAAASTVSNLEVLSAAEAQSDAPLHKAKHCHSCHSAPPAAEEVVPPAAPVGEMCSEGAEDMKLEAKEVALLVEGQKPKVSIWTVKSCSLM</sequence>
<dbReference type="GO" id="GO:1904115">
    <property type="term" value="C:axon cytoplasm"/>
    <property type="evidence" value="ECO:0007669"/>
    <property type="project" value="GOC"/>
</dbReference>
<evidence type="ECO:0000313" key="2">
    <source>
        <dbReference type="EMBL" id="KAK2815648.1"/>
    </source>
</evidence>
<dbReference type="PANTHER" id="PTHR22910:SF6">
    <property type="entry name" value="PROTEIN MGARP"/>
    <property type="match status" value="1"/>
</dbReference>
<evidence type="ECO:0000256" key="1">
    <source>
        <dbReference type="SAM" id="MobiDB-lite"/>
    </source>
</evidence>